<evidence type="ECO:0000313" key="2">
    <source>
        <dbReference type="EMBL" id="KZZ91915.1"/>
    </source>
</evidence>
<name>A0A167YYD2_9EURO</name>
<accession>A0A167YYD2</accession>
<gene>
    <name evidence="2" type="ORF">AAP_03134</name>
</gene>
<dbReference type="PANTHER" id="PTHR40642">
    <property type="entry name" value="YALI0F31295P"/>
    <property type="match status" value="1"/>
</dbReference>
<dbReference type="InterPro" id="IPR024526">
    <property type="entry name" value="DUF3807"/>
</dbReference>
<dbReference type="AlphaFoldDB" id="A0A167YYD2"/>
<evidence type="ECO:0000256" key="1">
    <source>
        <dbReference type="SAM" id="MobiDB-lite"/>
    </source>
</evidence>
<organism evidence="2 3">
    <name type="scientific">Ascosphaera apis ARSEF 7405</name>
    <dbReference type="NCBI Taxonomy" id="392613"/>
    <lineage>
        <taxon>Eukaryota</taxon>
        <taxon>Fungi</taxon>
        <taxon>Dikarya</taxon>
        <taxon>Ascomycota</taxon>
        <taxon>Pezizomycotina</taxon>
        <taxon>Eurotiomycetes</taxon>
        <taxon>Eurotiomycetidae</taxon>
        <taxon>Onygenales</taxon>
        <taxon>Ascosphaeraceae</taxon>
        <taxon>Ascosphaera</taxon>
    </lineage>
</organism>
<sequence length="179" mass="20653">MTHSFDVPAVTLEDLQNFHARHFPVYKPEPCSFEAPTNHSNEEYQEVYDDGLGYYADGVKRTLTDEQIHMFRHSEIQRALRKKETAKREAQEALAAKNAAKQEEHDRPSSDDRRDARSGQHQLQHMKKSKKRKQNPNGPRISKTSQKSAQGNQLGREAQLFQSQSQDFAAGRRIITYED</sequence>
<dbReference type="EMBL" id="AZGZ01000012">
    <property type="protein sequence ID" value="KZZ91915.1"/>
    <property type="molecule type" value="Genomic_DNA"/>
</dbReference>
<feature type="compositionally biased region" description="Basic and acidic residues" evidence="1">
    <location>
        <begin position="79"/>
        <end position="91"/>
    </location>
</feature>
<feature type="compositionally biased region" description="Polar residues" evidence="1">
    <location>
        <begin position="142"/>
        <end position="153"/>
    </location>
</feature>
<proteinExistence type="predicted"/>
<dbReference type="Pfam" id="PF12720">
    <property type="entry name" value="DUF3807"/>
    <property type="match status" value="1"/>
</dbReference>
<dbReference type="PANTHER" id="PTHR40642:SF1">
    <property type="entry name" value="YALI0F31295P"/>
    <property type="match status" value="1"/>
</dbReference>
<feature type="compositionally biased region" description="Basic residues" evidence="1">
    <location>
        <begin position="124"/>
        <end position="134"/>
    </location>
</feature>
<protein>
    <submittedName>
        <fullName evidence="2">Uncharacterized protein</fullName>
    </submittedName>
</protein>
<evidence type="ECO:0000313" key="3">
    <source>
        <dbReference type="Proteomes" id="UP000242877"/>
    </source>
</evidence>
<dbReference type="OrthoDB" id="5422320at2759"/>
<keyword evidence="3" id="KW-1185">Reference proteome</keyword>
<comment type="caution">
    <text evidence="2">The sequence shown here is derived from an EMBL/GenBank/DDBJ whole genome shotgun (WGS) entry which is preliminary data.</text>
</comment>
<dbReference type="VEuPathDB" id="FungiDB:AAP_03134"/>
<feature type="region of interest" description="Disordered" evidence="1">
    <location>
        <begin position="79"/>
        <end position="179"/>
    </location>
</feature>
<dbReference type="Proteomes" id="UP000242877">
    <property type="component" value="Unassembled WGS sequence"/>
</dbReference>
<feature type="compositionally biased region" description="Basic and acidic residues" evidence="1">
    <location>
        <begin position="100"/>
        <end position="118"/>
    </location>
</feature>
<reference evidence="2 3" key="1">
    <citation type="journal article" date="2016" name="Genome Biol. Evol.">
        <title>Divergent and convergent evolution of fungal pathogenicity.</title>
        <authorList>
            <person name="Shang Y."/>
            <person name="Xiao G."/>
            <person name="Zheng P."/>
            <person name="Cen K."/>
            <person name="Zhan S."/>
            <person name="Wang C."/>
        </authorList>
    </citation>
    <scope>NUCLEOTIDE SEQUENCE [LARGE SCALE GENOMIC DNA]</scope>
    <source>
        <strain evidence="2 3">ARSEF 7405</strain>
    </source>
</reference>